<evidence type="ECO:0000313" key="4">
    <source>
        <dbReference type="Proteomes" id="UP000663891"/>
    </source>
</evidence>
<comment type="caution">
    <text evidence="3">The sequence shown here is derived from an EMBL/GenBank/DDBJ whole genome shotgun (WGS) entry which is preliminary data.</text>
</comment>
<keyword evidence="2" id="KW-0732">Signal</keyword>
<name>A0A815GSK6_9BILA</name>
<feature type="region of interest" description="Disordered" evidence="1">
    <location>
        <begin position="262"/>
        <end position="311"/>
    </location>
</feature>
<feature type="compositionally biased region" description="Polar residues" evidence="1">
    <location>
        <begin position="264"/>
        <end position="273"/>
    </location>
</feature>
<organism evidence="3 4">
    <name type="scientific">Adineta steineri</name>
    <dbReference type="NCBI Taxonomy" id="433720"/>
    <lineage>
        <taxon>Eukaryota</taxon>
        <taxon>Metazoa</taxon>
        <taxon>Spiralia</taxon>
        <taxon>Gnathifera</taxon>
        <taxon>Rotifera</taxon>
        <taxon>Eurotatoria</taxon>
        <taxon>Bdelloidea</taxon>
        <taxon>Adinetida</taxon>
        <taxon>Adinetidae</taxon>
        <taxon>Adineta</taxon>
    </lineage>
</organism>
<feature type="compositionally biased region" description="Low complexity" evidence="1">
    <location>
        <begin position="298"/>
        <end position="307"/>
    </location>
</feature>
<proteinExistence type="predicted"/>
<evidence type="ECO:0000256" key="1">
    <source>
        <dbReference type="SAM" id="MobiDB-lite"/>
    </source>
</evidence>
<dbReference type="EMBL" id="CAJNON010000641">
    <property type="protein sequence ID" value="CAF1342405.1"/>
    <property type="molecule type" value="Genomic_DNA"/>
</dbReference>
<evidence type="ECO:0000313" key="3">
    <source>
        <dbReference type="EMBL" id="CAF1342405.1"/>
    </source>
</evidence>
<reference evidence="3" key="1">
    <citation type="submission" date="2021-02" db="EMBL/GenBank/DDBJ databases">
        <authorList>
            <person name="Nowell W R."/>
        </authorList>
    </citation>
    <scope>NUCLEOTIDE SEQUENCE</scope>
</reference>
<feature type="chain" id="PRO_5032984544" evidence="2">
    <location>
        <begin position="18"/>
        <end position="760"/>
    </location>
</feature>
<dbReference type="AlphaFoldDB" id="A0A815GSK6"/>
<dbReference type="OrthoDB" id="6931295at2759"/>
<dbReference type="SUPFAM" id="SSF117281">
    <property type="entry name" value="Kelch motif"/>
    <property type="match status" value="1"/>
</dbReference>
<dbReference type="InterPro" id="IPR015915">
    <property type="entry name" value="Kelch-typ_b-propeller"/>
</dbReference>
<accession>A0A815GSK6</accession>
<dbReference type="Proteomes" id="UP000663891">
    <property type="component" value="Unassembled WGS sequence"/>
</dbReference>
<sequence>MHYFVFVLFSVIVSVKSETCNGIAQYDQCSTNNGCGCFHMSNTMNDTGICGFLWVTCSRLRPCDSSNNTCQQPDTICVRHPQCHDYPICYPVTMTDERICPPIIKNWNNTGNMNNPRHHHTTSVLSDGHVFVTGGDTIFGSLDSAELYDSSTETWTITGKMNIARRAEKLQMNNEQTDWNYWQDQMNGDSQFVQYVVGLYKKQQLEKHQHDSSNRKENYPSRQQVTHHLPHLMNQPNPASPVQEINQNLMYTTKTSIDYPKLKTLNQVSSTPRRTFDESCSPDKQTRQPQKKTRADNTTTTTATPSTRQFGIPVPHLNHAIANKLPCFYIKLGIESAQMQSPSIIHLVKWIRQTIQQQTSETIEDFSLFIPAGNNRYKFGVASKHDFLKLWNCKWPSKIDQLEVEIERPRALPDCCALVIRYAPNDLDQEFIFKEITKTIRSASSMSKINYHRPRATNDYRFCVTDINEYEEILKIGTIGIGHLLLPITTFISSLNMTYCNNCWELGHRRNQCKVGPRCRKCLEAWQHDHQCQKSLCCAQCKGEHFSLSMDCVVVKNYRRTLKEEVDVALKEGVIRQVDHTNKQEPFQQATADFPRLKQNNITQQAWNKQQAPSNSTQNKQYELKQMDELMAQVKGVLDINRRMEIKMDNQILKMETLDKTSSIMRQGILVLTNVMEQMIDAVVGTKNKPLLQTLSTQLEEFKNDITEKFNVLASDYQSSITSLTQRSTDATRLQLTTTSTEDKNMQVEQKQSMNISNNE</sequence>
<gene>
    <name evidence="3" type="ORF">VCS650_LOCUS33299</name>
</gene>
<protein>
    <submittedName>
        <fullName evidence="3">Uncharacterized protein</fullName>
    </submittedName>
</protein>
<dbReference type="InterPro" id="IPR037293">
    <property type="entry name" value="Gal_Oxidase_central_sf"/>
</dbReference>
<evidence type="ECO:0000256" key="2">
    <source>
        <dbReference type="SAM" id="SignalP"/>
    </source>
</evidence>
<dbReference type="Gene3D" id="2.130.10.80">
    <property type="entry name" value="Galactose oxidase/kelch, beta-propeller"/>
    <property type="match status" value="1"/>
</dbReference>
<feature type="signal peptide" evidence="2">
    <location>
        <begin position="1"/>
        <end position="17"/>
    </location>
</feature>